<dbReference type="SMART" id="SM00382">
    <property type="entry name" value="AAA"/>
    <property type="match status" value="1"/>
</dbReference>
<dbReference type="AlphaFoldDB" id="A0A372LND7"/>
<dbReference type="SUPFAM" id="SSF52540">
    <property type="entry name" value="P-loop containing nucleoside triphosphate hydrolases"/>
    <property type="match status" value="1"/>
</dbReference>
<dbReference type="InterPro" id="IPR003439">
    <property type="entry name" value="ABC_transporter-like_ATP-bd"/>
</dbReference>
<comment type="similarity">
    <text evidence="2">Belongs to the ABC transporter superfamily.</text>
</comment>
<dbReference type="InterPro" id="IPR003593">
    <property type="entry name" value="AAA+_ATPase"/>
</dbReference>
<dbReference type="Pfam" id="PF00664">
    <property type="entry name" value="ABC_membrane"/>
    <property type="match status" value="1"/>
</dbReference>
<keyword evidence="4" id="KW-0547">Nucleotide-binding</keyword>
<feature type="transmembrane region" description="Helical" evidence="8">
    <location>
        <begin position="61"/>
        <end position="79"/>
    </location>
</feature>
<keyword evidence="3 8" id="KW-0812">Transmembrane</keyword>
<feature type="domain" description="ABC transporter" evidence="9">
    <location>
        <begin position="342"/>
        <end position="577"/>
    </location>
</feature>
<dbReference type="SUPFAM" id="SSF90123">
    <property type="entry name" value="ABC transporter transmembrane region"/>
    <property type="match status" value="1"/>
</dbReference>
<dbReference type="RefSeq" id="WP_117327155.1">
    <property type="nucleotide sequence ID" value="NZ_QVTE01000035.1"/>
</dbReference>
<organism evidence="11 12">
    <name type="scientific">Peribacillus saganii</name>
    <dbReference type="NCBI Taxonomy" id="2303992"/>
    <lineage>
        <taxon>Bacteria</taxon>
        <taxon>Bacillati</taxon>
        <taxon>Bacillota</taxon>
        <taxon>Bacilli</taxon>
        <taxon>Bacillales</taxon>
        <taxon>Bacillaceae</taxon>
        <taxon>Peribacillus</taxon>
    </lineage>
</organism>
<dbReference type="CDD" id="cd18554">
    <property type="entry name" value="ABC_6TM_Sav1866_like"/>
    <property type="match status" value="1"/>
</dbReference>
<dbReference type="FunFam" id="3.40.50.300:FF:000218">
    <property type="entry name" value="Multidrug ABC transporter ATP-binding protein"/>
    <property type="match status" value="1"/>
</dbReference>
<dbReference type="Proteomes" id="UP000264541">
    <property type="component" value="Unassembled WGS sequence"/>
</dbReference>
<gene>
    <name evidence="11" type="ORF">D0469_12920</name>
</gene>
<feature type="transmembrane region" description="Helical" evidence="8">
    <location>
        <begin position="135"/>
        <end position="159"/>
    </location>
</feature>
<dbReference type="PANTHER" id="PTHR43394">
    <property type="entry name" value="ATP-DEPENDENT PERMEASE MDL1, MITOCHONDRIAL"/>
    <property type="match status" value="1"/>
</dbReference>
<dbReference type="GO" id="GO:0005886">
    <property type="term" value="C:plasma membrane"/>
    <property type="evidence" value="ECO:0007669"/>
    <property type="project" value="UniProtKB-SubCell"/>
</dbReference>
<dbReference type="InterPro" id="IPR039421">
    <property type="entry name" value="Type_1_exporter"/>
</dbReference>
<dbReference type="EMBL" id="QVTE01000035">
    <property type="protein sequence ID" value="RFU68163.1"/>
    <property type="molecule type" value="Genomic_DNA"/>
</dbReference>
<dbReference type="PROSITE" id="PS50929">
    <property type="entry name" value="ABC_TM1F"/>
    <property type="match status" value="1"/>
</dbReference>
<accession>A0A372LND7</accession>
<evidence type="ECO:0000259" key="9">
    <source>
        <dbReference type="PROSITE" id="PS50893"/>
    </source>
</evidence>
<comment type="caution">
    <text evidence="11">The sequence shown here is derived from an EMBL/GenBank/DDBJ whole genome shotgun (WGS) entry which is preliminary data.</text>
</comment>
<dbReference type="OrthoDB" id="9770415at2"/>
<dbReference type="GO" id="GO:0016887">
    <property type="term" value="F:ATP hydrolysis activity"/>
    <property type="evidence" value="ECO:0007669"/>
    <property type="project" value="InterPro"/>
</dbReference>
<keyword evidence="7 8" id="KW-0472">Membrane</keyword>
<comment type="subcellular location">
    <subcellularLocation>
        <location evidence="1">Cell membrane</location>
        <topology evidence="1">Multi-pass membrane protein</topology>
    </subcellularLocation>
</comment>
<feature type="transmembrane region" description="Helical" evidence="8">
    <location>
        <begin position="21"/>
        <end position="41"/>
    </location>
</feature>
<sequence length="582" mass="66160">MDSIKRYMQFVKPYKWQIVGTIIIGLIKFAIPLLIPVLIKYVVDDIVGNKLLSNAVKTEKLFWIMGIMLVVFVIVRPPIEYYRQYFAQWTGSKILYDIRDLLFTHIQKLSFKFYSNAKVGEVISRVINDVEQTKNFVITGLMNLWLDVATIFIAIAIMFTMDVKLTIVSLILFPFYSFSVKYFFGRLRNLTRVRSQALAEVQGYLHERVQGMAVIKSFAIEDFEQTQFDKQNKNFLSKALEHTSWNAKSFAVVNTITDIAPLLVIGYSAYEVIQGNLTVGTMIAFIAYIERLYGPLRRLVNSSTSLTQAFASMDRVFELMDEKYDIDDRPDAKECKNVEGRITFENVTFSYNEEEEPVLKNINLEINKGETIALVGMSGGGKSSLVSLIPRFYDVNAGRIMLDGTDIRNFKVRSLRDKIGMVLQDNILFSESVSANILLGKPDASKEEVERAAEAAIAQDFIARLPDGYETKVGERGVKLSGGQKQRIAIARVFLKNPPILVLDEATSALDLESEHLIQEALEKLAKDRTTFIVAHRLSTITHADRIVLIEHGEIAEMGTHEELMKKQGYYYNLFTVQQLES</sequence>
<reference evidence="11 12" key="1">
    <citation type="submission" date="2018-08" db="EMBL/GenBank/DDBJ databases">
        <title>Bacillus chawlae sp. nov., Bacillus glennii sp. nov., and Bacillus saganii sp. nov. Isolated from the Vehicle Assembly Building at Kennedy Space Center where the Viking Spacecraft were Assembled.</title>
        <authorList>
            <person name="Seuylemezian A."/>
            <person name="Vaishampayan P."/>
        </authorList>
    </citation>
    <scope>NUCLEOTIDE SEQUENCE [LARGE SCALE GENOMIC DNA]</scope>
    <source>
        <strain evidence="11 12">V47-23a</strain>
    </source>
</reference>
<dbReference type="Gene3D" id="3.40.50.300">
    <property type="entry name" value="P-loop containing nucleotide triphosphate hydrolases"/>
    <property type="match status" value="1"/>
</dbReference>
<dbReference type="InterPro" id="IPR027417">
    <property type="entry name" value="P-loop_NTPase"/>
</dbReference>
<keyword evidence="12" id="KW-1185">Reference proteome</keyword>
<feature type="domain" description="ABC transmembrane type-1" evidence="10">
    <location>
        <begin position="19"/>
        <end position="308"/>
    </location>
</feature>
<feature type="transmembrane region" description="Helical" evidence="8">
    <location>
        <begin position="165"/>
        <end position="184"/>
    </location>
</feature>
<keyword evidence="5 11" id="KW-0067">ATP-binding</keyword>
<dbReference type="PROSITE" id="PS50893">
    <property type="entry name" value="ABC_TRANSPORTER_2"/>
    <property type="match status" value="1"/>
</dbReference>
<dbReference type="InterPro" id="IPR011527">
    <property type="entry name" value="ABC1_TM_dom"/>
</dbReference>
<evidence type="ECO:0000256" key="8">
    <source>
        <dbReference type="SAM" id="Phobius"/>
    </source>
</evidence>
<protein>
    <submittedName>
        <fullName evidence="11">ABC transporter ATP-binding protein</fullName>
    </submittedName>
</protein>
<evidence type="ECO:0000256" key="6">
    <source>
        <dbReference type="ARBA" id="ARBA00022989"/>
    </source>
</evidence>
<evidence type="ECO:0000313" key="12">
    <source>
        <dbReference type="Proteomes" id="UP000264541"/>
    </source>
</evidence>
<dbReference type="PROSITE" id="PS00211">
    <property type="entry name" value="ABC_TRANSPORTER_1"/>
    <property type="match status" value="1"/>
</dbReference>
<evidence type="ECO:0000256" key="7">
    <source>
        <dbReference type="ARBA" id="ARBA00023136"/>
    </source>
</evidence>
<evidence type="ECO:0000256" key="1">
    <source>
        <dbReference type="ARBA" id="ARBA00004651"/>
    </source>
</evidence>
<proteinExistence type="inferred from homology"/>
<evidence type="ECO:0000256" key="3">
    <source>
        <dbReference type="ARBA" id="ARBA00022692"/>
    </source>
</evidence>
<dbReference type="InterPro" id="IPR017871">
    <property type="entry name" value="ABC_transporter-like_CS"/>
</dbReference>
<dbReference type="Gene3D" id="1.20.1560.10">
    <property type="entry name" value="ABC transporter type 1, transmembrane domain"/>
    <property type="match status" value="1"/>
</dbReference>
<dbReference type="GO" id="GO:0015421">
    <property type="term" value="F:ABC-type oligopeptide transporter activity"/>
    <property type="evidence" value="ECO:0007669"/>
    <property type="project" value="TreeGrafter"/>
</dbReference>
<dbReference type="InterPro" id="IPR036640">
    <property type="entry name" value="ABC1_TM_sf"/>
</dbReference>
<evidence type="ECO:0000256" key="4">
    <source>
        <dbReference type="ARBA" id="ARBA00022741"/>
    </source>
</evidence>
<name>A0A372LND7_9BACI</name>
<dbReference type="PANTHER" id="PTHR43394:SF1">
    <property type="entry name" value="ATP-BINDING CASSETTE SUB-FAMILY B MEMBER 10, MITOCHONDRIAL"/>
    <property type="match status" value="1"/>
</dbReference>
<evidence type="ECO:0000256" key="2">
    <source>
        <dbReference type="ARBA" id="ARBA00005417"/>
    </source>
</evidence>
<dbReference type="Pfam" id="PF00005">
    <property type="entry name" value="ABC_tran"/>
    <property type="match status" value="1"/>
</dbReference>
<dbReference type="GO" id="GO:0005524">
    <property type="term" value="F:ATP binding"/>
    <property type="evidence" value="ECO:0007669"/>
    <property type="project" value="UniProtKB-KW"/>
</dbReference>
<evidence type="ECO:0000313" key="11">
    <source>
        <dbReference type="EMBL" id="RFU68163.1"/>
    </source>
</evidence>
<evidence type="ECO:0000256" key="5">
    <source>
        <dbReference type="ARBA" id="ARBA00022840"/>
    </source>
</evidence>
<evidence type="ECO:0000259" key="10">
    <source>
        <dbReference type="PROSITE" id="PS50929"/>
    </source>
</evidence>
<keyword evidence="6 8" id="KW-1133">Transmembrane helix</keyword>